<sequence>MLRIIDTETCGLQGGIVEMPLLMSLTEKSSTP</sequence>
<name>A0A377B9Q7_ECOLX</name>
<accession>A0A377B9Q7</accession>
<dbReference type="EMBL" id="UGED01000009">
    <property type="protein sequence ID" value="STL56081.1"/>
    <property type="molecule type" value="Genomic_DNA"/>
</dbReference>
<evidence type="ECO:0000313" key="2">
    <source>
        <dbReference type="Proteomes" id="UP000254052"/>
    </source>
</evidence>
<dbReference type="GO" id="GO:0016787">
    <property type="term" value="F:hydrolase activity"/>
    <property type="evidence" value="ECO:0007669"/>
    <property type="project" value="UniProtKB-KW"/>
</dbReference>
<proteinExistence type="predicted"/>
<keyword evidence="1" id="KW-0378">Hydrolase</keyword>
<dbReference type="AlphaFoldDB" id="A0A377B9Q7"/>
<organism evidence="1 2">
    <name type="scientific">Escherichia coli</name>
    <dbReference type="NCBI Taxonomy" id="562"/>
    <lineage>
        <taxon>Bacteria</taxon>
        <taxon>Pseudomonadati</taxon>
        <taxon>Pseudomonadota</taxon>
        <taxon>Gammaproteobacteria</taxon>
        <taxon>Enterobacterales</taxon>
        <taxon>Enterobacteriaceae</taxon>
        <taxon>Escherichia</taxon>
    </lineage>
</organism>
<gene>
    <name evidence="1" type="primary">exoX_3</name>
    <name evidence="1" type="ORF">NCTC9962_04577</name>
</gene>
<dbReference type="Proteomes" id="UP000254052">
    <property type="component" value="Unassembled WGS sequence"/>
</dbReference>
<protein>
    <submittedName>
        <fullName evidence="1">Exodeoxyribonuclease X</fullName>
        <ecNumber evidence="1">3.1.11.-</ecNumber>
    </submittedName>
</protein>
<dbReference type="EC" id="3.1.11.-" evidence="1"/>
<evidence type="ECO:0000313" key="1">
    <source>
        <dbReference type="EMBL" id="STL56081.1"/>
    </source>
</evidence>
<reference evidence="1 2" key="1">
    <citation type="submission" date="2018-06" db="EMBL/GenBank/DDBJ databases">
        <authorList>
            <consortium name="Pathogen Informatics"/>
            <person name="Doyle S."/>
        </authorList>
    </citation>
    <scope>NUCLEOTIDE SEQUENCE [LARGE SCALE GENOMIC DNA]</scope>
    <source>
        <strain evidence="1 2">NCTC9962</strain>
    </source>
</reference>